<dbReference type="PROSITE" id="PS50112">
    <property type="entry name" value="PAS"/>
    <property type="match status" value="1"/>
</dbReference>
<organism evidence="21 22">
    <name type="scientific">Roseofilum halophilum BLCC-M91</name>
    <dbReference type="NCBI Taxonomy" id="3022259"/>
    <lineage>
        <taxon>Bacteria</taxon>
        <taxon>Bacillati</taxon>
        <taxon>Cyanobacteriota</taxon>
        <taxon>Cyanophyceae</taxon>
        <taxon>Desertifilales</taxon>
        <taxon>Desertifilaceae</taxon>
        <taxon>Roseofilum</taxon>
        <taxon>Roseofilum halophilum</taxon>
    </lineage>
</organism>
<evidence type="ECO:0000256" key="3">
    <source>
        <dbReference type="ARBA" id="ARBA00012438"/>
    </source>
</evidence>
<dbReference type="InterPro" id="IPR003661">
    <property type="entry name" value="HisK_dim/P_dom"/>
</dbReference>
<dbReference type="InterPro" id="IPR005467">
    <property type="entry name" value="His_kinase_dom"/>
</dbReference>
<evidence type="ECO:0000259" key="16">
    <source>
        <dbReference type="PROSITE" id="PS50109"/>
    </source>
</evidence>
<gene>
    <name evidence="21" type="ORF">PJF56_18765</name>
</gene>
<dbReference type="Proteomes" id="UP001231370">
    <property type="component" value="Unassembled WGS sequence"/>
</dbReference>
<dbReference type="InterPro" id="IPR036097">
    <property type="entry name" value="HisK_dim/P_sf"/>
</dbReference>
<dbReference type="PROSITE" id="PS50885">
    <property type="entry name" value="HAMP"/>
    <property type="match status" value="1"/>
</dbReference>
<name>A0ABT7BQA2_9CYAN</name>
<keyword evidence="4" id="KW-1003">Cell membrane</keyword>
<dbReference type="InterPro" id="IPR003594">
    <property type="entry name" value="HATPase_dom"/>
</dbReference>
<keyword evidence="9" id="KW-0418">Kinase</keyword>
<evidence type="ECO:0000259" key="17">
    <source>
        <dbReference type="PROSITE" id="PS50110"/>
    </source>
</evidence>
<comment type="subcellular location">
    <subcellularLocation>
        <location evidence="2">Cell membrane</location>
        <topology evidence="2">Multi-pass membrane protein</topology>
    </subcellularLocation>
</comment>
<dbReference type="PROSITE" id="PS50109">
    <property type="entry name" value="HIS_KIN"/>
    <property type="match status" value="1"/>
</dbReference>
<dbReference type="CDD" id="cd00130">
    <property type="entry name" value="PAS"/>
    <property type="match status" value="1"/>
</dbReference>
<dbReference type="GO" id="GO:0005524">
    <property type="term" value="F:ATP binding"/>
    <property type="evidence" value="ECO:0007669"/>
    <property type="project" value="UniProtKB-KW"/>
</dbReference>
<sequence length="1023" mass="116028">MKFHLRLVLIVPFVLQIFAVVGLTGWLSLRNGQKTVENLVTQLQQETGDRIQQHLKSYLRTPYLVNQNIVDAIELGYLNIDNLRTMEPYFLKQIRNFPNIGYIQAGNEEREFYGVEQRNDGGLNIEISDALTSYTIHTYATDDQGRRTEKLLRVSSDYDPRPRPWYVPAATQNHSAWSEIYTYVTYPRLALTIGTPIYDQDNQFKGVIGTDLTLLGINQFLSQLKIGQSGQAFILEKPGFLVATSTDEQPFITPTEQKQLTRLMATDSQQFLTQQTTQFLIQHFGGLSKISQTQQIDFKLQGVRHFLNVISYQDEWGLDWLIVIVVPESDFMAQINANTRTTILLCLGALVIAILLGICTSRWISQPILSLVESSKAMAQGNLSQQVKGGNITELKFLAQTFNQMAVQLKESFDTLEQRVQERTEDLRLSQERLQLVNESVNDGIWDWNITLNEVYFSPRWKKMLGYDESEITNVFSSWETLVHPEDLPGAKQVIEDHLQGKIKTFYMEFRMRHKQGHDVWILSRAKVVERDSRGQPLRMVGSHTDISDRKQAELELQAAKEIADSANRAKSEFLANMSHELRTPLNGILGYAQIMHRATDLNQHRKGVDVIEQAGSHLLTLINDILDLAKIEARKMELFPKDLHLPSFLVGVAEIARVRAENKGITLQFWPDERLPTGIKADEKRLRQLLLNLLGNAIKFTDQGNVTFSVTNQQVTAENLARIRFTIQDTGVGMSQEQIEKIFLPFEQVGSTSRRSEGTGLGLTICRQISQMMDSEIEVNSTLGMGTIFRFEINFPISSEWVSSAAHLSEGHILSYRGEQKTILIVDDHAVNRIVISEVLTPLGFRILEACNGREGLEQVKQEQPDLVITDIVMPEMNGYDFARQVRESYSQELPIIAASASVSLADQSLAIAAGCKDFLEKPVDMEKLLIVLQKYLNLQWVYESLESVSVATEQEIVFPKSHELLKMYEMAKIGDIVGIEQEAQRLKDVNPNYCGFCDRILTLAAEFEDKTIVELINSAPS</sequence>
<evidence type="ECO:0000256" key="4">
    <source>
        <dbReference type="ARBA" id="ARBA00022475"/>
    </source>
</evidence>
<keyword evidence="7 15" id="KW-0812">Transmembrane</keyword>
<comment type="catalytic activity">
    <reaction evidence="1">
        <text>ATP + protein L-histidine = ADP + protein N-phospho-L-histidine.</text>
        <dbReference type="EC" id="2.7.13.3"/>
    </reaction>
</comment>
<dbReference type="CDD" id="cd00082">
    <property type="entry name" value="HisKA"/>
    <property type="match status" value="1"/>
</dbReference>
<dbReference type="PANTHER" id="PTHR43047:SF72">
    <property type="entry name" value="OSMOSENSING HISTIDINE PROTEIN KINASE SLN1"/>
    <property type="match status" value="1"/>
</dbReference>
<dbReference type="Pfam" id="PF00512">
    <property type="entry name" value="HisKA"/>
    <property type="match status" value="1"/>
</dbReference>
<dbReference type="InterPro" id="IPR000700">
    <property type="entry name" value="PAS-assoc_C"/>
</dbReference>
<evidence type="ECO:0000259" key="20">
    <source>
        <dbReference type="PROSITE" id="PS50885"/>
    </source>
</evidence>
<dbReference type="Pfam" id="PF08447">
    <property type="entry name" value="PAS_3"/>
    <property type="match status" value="1"/>
</dbReference>
<evidence type="ECO:0000256" key="5">
    <source>
        <dbReference type="ARBA" id="ARBA00022553"/>
    </source>
</evidence>
<dbReference type="SMART" id="SM00387">
    <property type="entry name" value="HATPase_c"/>
    <property type="match status" value="1"/>
</dbReference>
<dbReference type="InterPro" id="IPR001789">
    <property type="entry name" value="Sig_transdc_resp-reg_receiver"/>
</dbReference>
<evidence type="ECO:0000256" key="14">
    <source>
        <dbReference type="PROSITE-ProRule" id="PRU00169"/>
    </source>
</evidence>
<dbReference type="EC" id="2.7.13.3" evidence="3"/>
<dbReference type="SUPFAM" id="SSF55874">
    <property type="entry name" value="ATPase domain of HSP90 chaperone/DNA topoisomerase II/histidine kinase"/>
    <property type="match status" value="1"/>
</dbReference>
<comment type="caution">
    <text evidence="21">The sequence shown here is derived from an EMBL/GenBank/DDBJ whole genome shotgun (WGS) entry which is preliminary data.</text>
</comment>
<evidence type="ECO:0000256" key="11">
    <source>
        <dbReference type="ARBA" id="ARBA00022989"/>
    </source>
</evidence>
<dbReference type="InterPro" id="IPR011006">
    <property type="entry name" value="CheY-like_superfamily"/>
</dbReference>
<dbReference type="InterPro" id="IPR029151">
    <property type="entry name" value="Sensor-like_sf"/>
</dbReference>
<evidence type="ECO:0000256" key="2">
    <source>
        <dbReference type="ARBA" id="ARBA00004651"/>
    </source>
</evidence>
<dbReference type="Pfam" id="PF00072">
    <property type="entry name" value="Response_reg"/>
    <property type="match status" value="1"/>
</dbReference>
<dbReference type="Gene3D" id="1.10.287.130">
    <property type="match status" value="1"/>
</dbReference>
<dbReference type="PRINTS" id="PR00344">
    <property type="entry name" value="BCTRLSENSOR"/>
</dbReference>
<evidence type="ECO:0000256" key="7">
    <source>
        <dbReference type="ARBA" id="ARBA00022692"/>
    </source>
</evidence>
<dbReference type="SUPFAM" id="SSF52172">
    <property type="entry name" value="CheY-like"/>
    <property type="match status" value="1"/>
</dbReference>
<dbReference type="SUPFAM" id="SSF103190">
    <property type="entry name" value="Sensory domain-like"/>
    <property type="match status" value="1"/>
</dbReference>
<dbReference type="PROSITE" id="PS50110">
    <property type="entry name" value="RESPONSE_REGULATORY"/>
    <property type="match status" value="1"/>
</dbReference>
<dbReference type="Gene3D" id="3.30.450.20">
    <property type="entry name" value="PAS domain"/>
    <property type="match status" value="2"/>
</dbReference>
<evidence type="ECO:0000313" key="22">
    <source>
        <dbReference type="Proteomes" id="UP001231370"/>
    </source>
</evidence>
<evidence type="ECO:0000256" key="8">
    <source>
        <dbReference type="ARBA" id="ARBA00022741"/>
    </source>
</evidence>
<feature type="domain" description="HAMP" evidence="20">
    <location>
        <begin position="362"/>
        <end position="414"/>
    </location>
</feature>
<dbReference type="InterPro" id="IPR004358">
    <property type="entry name" value="Sig_transdc_His_kin-like_C"/>
</dbReference>
<dbReference type="InterPro" id="IPR033479">
    <property type="entry name" value="dCache_1"/>
</dbReference>
<evidence type="ECO:0000256" key="12">
    <source>
        <dbReference type="ARBA" id="ARBA00023012"/>
    </source>
</evidence>
<keyword evidence="12" id="KW-0902">Two-component regulatory system</keyword>
<evidence type="ECO:0000259" key="19">
    <source>
        <dbReference type="PROSITE" id="PS50113"/>
    </source>
</evidence>
<keyword evidence="13 15" id="KW-0472">Membrane</keyword>
<dbReference type="CDD" id="cd06225">
    <property type="entry name" value="HAMP"/>
    <property type="match status" value="1"/>
</dbReference>
<dbReference type="CDD" id="cd16922">
    <property type="entry name" value="HATPase_EvgS-ArcB-TorS-like"/>
    <property type="match status" value="1"/>
</dbReference>
<dbReference type="PROSITE" id="PS50113">
    <property type="entry name" value="PAC"/>
    <property type="match status" value="1"/>
</dbReference>
<evidence type="ECO:0000256" key="10">
    <source>
        <dbReference type="ARBA" id="ARBA00022840"/>
    </source>
</evidence>
<feature type="domain" description="PAS" evidence="18">
    <location>
        <begin position="430"/>
        <end position="502"/>
    </location>
</feature>
<dbReference type="Gene3D" id="3.40.50.2300">
    <property type="match status" value="1"/>
</dbReference>
<dbReference type="Pfam" id="PF02743">
    <property type="entry name" value="dCache_1"/>
    <property type="match status" value="1"/>
</dbReference>
<dbReference type="SUPFAM" id="SSF158472">
    <property type="entry name" value="HAMP domain-like"/>
    <property type="match status" value="1"/>
</dbReference>
<feature type="domain" description="Histidine kinase" evidence="16">
    <location>
        <begin position="577"/>
        <end position="798"/>
    </location>
</feature>
<dbReference type="CDD" id="cd12913">
    <property type="entry name" value="PDC1_MCP_like"/>
    <property type="match status" value="1"/>
</dbReference>
<dbReference type="Pfam" id="PF00672">
    <property type="entry name" value="HAMP"/>
    <property type="match status" value="1"/>
</dbReference>
<keyword evidence="10 21" id="KW-0067">ATP-binding</keyword>
<dbReference type="InterPro" id="IPR003660">
    <property type="entry name" value="HAMP_dom"/>
</dbReference>
<feature type="domain" description="PAC" evidence="19">
    <location>
        <begin position="506"/>
        <end position="559"/>
    </location>
</feature>
<dbReference type="PANTHER" id="PTHR43047">
    <property type="entry name" value="TWO-COMPONENT HISTIDINE PROTEIN KINASE"/>
    <property type="match status" value="1"/>
</dbReference>
<dbReference type="RefSeq" id="WP_283764208.1">
    <property type="nucleotide sequence ID" value="NZ_JAQPOK010000146.1"/>
</dbReference>
<accession>A0ABT7BQA2</accession>
<proteinExistence type="predicted"/>
<dbReference type="NCBIfam" id="TIGR00229">
    <property type="entry name" value="sensory_box"/>
    <property type="match status" value="1"/>
</dbReference>
<dbReference type="Gene3D" id="3.30.565.10">
    <property type="entry name" value="Histidine kinase-like ATPase, C-terminal domain"/>
    <property type="match status" value="1"/>
</dbReference>
<dbReference type="InterPro" id="IPR036890">
    <property type="entry name" value="HATPase_C_sf"/>
</dbReference>
<evidence type="ECO:0000256" key="13">
    <source>
        <dbReference type="ARBA" id="ARBA00023136"/>
    </source>
</evidence>
<dbReference type="SUPFAM" id="SSF47384">
    <property type="entry name" value="Homodimeric domain of signal transducing histidine kinase"/>
    <property type="match status" value="1"/>
</dbReference>
<feature type="modified residue" description="4-aspartylphosphate" evidence="14">
    <location>
        <position position="872"/>
    </location>
</feature>
<dbReference type="Gene3D" id="6.10.340.10">
    <property type="match status" value="1"/>
</dbReference>
<dbReference type="Pfam" id="PF02518">
    <property type="entry name" value="HATPase_c"/>
    <property type="match status" value="1"/>
</dbReference>
<keyword evidence="6" id="KW-0808">Transferase</keyword>
<reference evidence="21 22" key="1">
    <citation type="submission" date="2023-01" db="EMBL/GenBank/DDBJ databases">
        <title>Novel diversity within Roseofilum (Cyanobacteria; Desertifilaceae) from marine benthic mats with descriptions of four novel species.</title>
        <authorList>
            <person name="Wang Y."/>
            <person name="Berthold D.E."/>
            <person name="Hu J."/>
            <person name="Lefler F.W."/>
            <person name="Laughinghouse H.D. IV."/>
        </authorList>
    </citation>
    <scope>NUCLEOTIDE SEQUENCE [LARGE SCALE GENOMIC DNA]</scope>
    <source>
        <strain evidence="21 22">BLCC-M91</strain>
    </source>
</reference>
<dbReference type="SMART" id="SM00086">
    <property type="entry name" value="PAC"/>
    <property type="match status" value="1"/>
</dbReference>
<dbReference type="CDD" id="cd17546">
    <property type="entry name" value="REC_hyHK_CKI1_RcsC-like"/>
    <property type="match status" value="1"/>
</dbReference>
<evidence type="ECO:0000313" key="21">
    <source>
        <dbReference type="EMBL" id="MDJ1180907.1"/>
    </source>
</evidence>
<dbReference type="SUPFAM" id="SSF55785">
    <property type="entry name" value="PYP-like sensor domain (PAS domain)"/>
    <property type="match status" value="1"/>
</dbReference>
<keyword evidence="22" id="KW-1185">Reference proteome</keyword>
<evidence type="ECO:0000256" key="6">
    <source>
        <dbReference type="ARBA" id="ARBA00022679"/>
    </source>
</evidence>
<feature type="transmembrane region" description="Helical" evidence="15">
    <location>
        <begin position="6"/>
        <end position="29"/>
    </location>
</feature>
<dbReference type="SMART" id="SM00388">
    <property type="entry name" value="HisKA"/>
    <property type="match status" value="1"/>
</dbReference>
<dbReference type="SMART" id="SM00448">
    <property type="entry name" value="REC"/>
    <property type="match status" value="1"/>
</dbReference>
<evidence type="ECO:0000259" key="18">
    <source>
        <dbReference type="PROSITE" id="PS50112"/>
    </source>
</evidence>
<dbReference type="InterPro" id="IPR000014">
    <property type="entry name" value="PAS"/>
</dbReference>
<evidence type="ECO:0000256" key="9">
    <source>
        <dbReference type="ARBA" id="ARBA00022777"/>
    </source>
</evidence>
<protein>
    <recommendedName>
        <fullName evidence="3">histidine kinase</fullName>
        <ecNumber evidence="3">2.7.13.3</ecNumber>
    </recommendedName>
</protein>
<dbReference type="SMART" id="SM00304">
    <property type="entry name" value="HAMP"/>
    <property type="match status" value="1"/>
</dbReference>
<dbReference type="InterPro" id="IPR013655">
    <property type="entry name" value="PAS_fold_3"/>
</dbReference>
<keyword evidence="8" id="KW-0547">Nucleotide-binding</keyword>
<dbReference type="InterPro" id="IPR001610">
    <property type="entry name" value="PAC"/>
</dbReference>
<feature type="domain" description="Response regulatory" evidence="17">
    <location>
        <begin position="823"/>
        <end position="938"/>
    </location>
</feature>
<keyword evidence="5 14" id="KW-0597">Phosphoprotein</keyword>
<keyword evidence="11 15" id="KW-1133">Transmembrane helix</keyword>
<evidence type="ECO:0000256" key="15">
    <source>
        <dbReference type="SAM" id="Phobius"/>
    </source>
</evidence>
<dbReference type="EMBL" id="JAQPOK010000146">
    <property type="protein sequence ID" value="MDJ1180907.1"/>
    <property type="molecule type" value="Genomic_DNA"/>
</dbReference>
<dbReference type="InterPro" id="IPR035965">
    <property type="entry name" value="PAS-like_dom_sf"/>
</dbReference>
<dbReference type="SMART" id="SM00091">
    <property type="entry name" value="PAS"/>
    <property type="match status" value="1"/>
</dbReference>
<evidence type="ECO:0000256" key="1">
    <source>
        <dbReference type="ARBA" id="ARBA00000085"/>
    </source>
</evidence>